<organism evidence="1 2">
    <name type="scientific">Malus baccata</name>
    <name type="common">Siberian crab apple</name>
    <name type="synonym">Pyrus baccata</name>
    <dbReference type="NCBI Taxonomy" id="106549"/>
    <lineage>
        <taxon>Eukaryota</taxon>
        <taxon>Viridiplantae</taxon>
        <taxon>Streptophyta</taxon>
        <taxon>Embryophyta</taxon>
        <taxon>Tracheophyta</taxon>
        <taxon>Spermatophyta</taxon>
        <taxon>Magnoliopsida</taxon>
        <taxon>eudicotyledons</taxon>
        <taxon>Gunneridae</taxon>
        <taxon>Pentapetalae</taxon>
        <taxon>rosids</taxon>
        <taxon>fabids</taxon>
        <taxon>Rosales</taxon>
        <taxon>Rosaceae</taxon>
        <taxon>Amygdaloideae</taxon>
        <taxon>Maleae</taxon>
        <taxon>Malus</taxon>
    </lineage>
</organism>
<gene>
    <name evidence="1" type="ORF">C1H46_003851</name>
</gene>
<dbReference type="AlphaFoldDB" id="A0A540NIT1"/>
<dbReference type="EMBL" id="VIEB01000040">
    <property type="protein sequence ID" value="TQE10513.1"/>
    <property type="molecule type" value="Genomic_DNA"/>
</dbReference>
<dbReference type="Proteomes" id="UP000315295">
    <property type="component" value="Unassembled WGS sequence"/>
</dbReference>
<comment type="caution">
    <text evidence="1">The sequence shown here is derived from an EMBL/GenBank/DDBJ whole genome shotgun (WGS) entry which is preliminary data.</text>
</comment>
<proteinExistence type="predicted"/>
<reference evidence="1 2" key="1">
    <citation type="journal article" date="2019" name="G3 (Bethesda)">
        <title>Sequencing of a Wild Apple (Malus baccata) Genome Unravels the Differences Between Cultivated and Wild Apple Species Regarding Disease Resistance and Cold Tolerance.</title>
        <authorList>
            <person name="Chen X."/>
        </authorList>
    </citation>
    <scope>NUCLEOTIDE SEQUENCE [LARGE SCALE GENOMIC DNA]</scope>
    <source>
        <strain evidence="2">cv. Shandingzi</strain>
        <tissue evidence="1">Leaves</tissue>
    </source>
</reference>
<evidence type="ECO:0000313" key="2">
    <source>
        <dbReference type="Proteomes" id="UP000315295"/>
    </source>
</evidence>
<name>A0A540NIT1_MALBA</name>
<keyword evidence="2" id="KW-1185">Reference proteome</keyword>
<accession>A0A540NIT1</accession>
<protein>
    <submittedName>
        <fullName evidence="1">Uncharacterized protein</fullName>
    </submittedName>
</protein>
<sequence>MISAEVVNIGDEACEVVAGTISTGLLARQHQKVEITLTLLEQGGTAGRYGFNVFFGIQFIQKALGWLLHSTCMDWRSLCSP</sequence>
<evidence type="ECO:0000313" key="1">
    <source>
        <dbReference type="EMBL" id="TQE10513.1"/>
    </source>
</evidence>